<dbReference type="SFLD" id="SFLDG01135">
    <property type="entry name" value="C1.5.6:_HAD__Beta-PGM__Phospha"/>
    <property type="match status" value="1"/>
</dbReference>
<dbReference type="NCBIfam" id="TIGR01509">
    <property type="entry name" value="HAD-SF-IA-v3"/>
    <property type="match status" value="1"/>
</dbReference>
<evidence type="ECO:0000313" key="2">
    <source>
        <dbReference type="EMBL" id="PSK97133.1"/>
    </source>
</evidence>
<evidence type="ECO:0000256" key="1">
    <source>
        <dbReference type="SAM" id="MobiDB-lite"/>
    </source>
</evidence>
<keyword evidence="3" id="KW-1185">Reference proteome</keyword>
<dbReference type="InterPro" id="IPR051806">
    <property type="entry name" value="HAD-like_SPP"/>
</dbReference>
<protein>
    <submittedName>
        <fullName evidence="2">Sugar-phosphatase</fullName>
    </submittedName>
</protein>
<dbReference type="Proteomes" id="UP000240542">
    <property type="component" value="Unassembled WGS sequence"/>
</dbReference>
<dbReference type="Pfam" id="PF00702">
    <property type="entry name" value="Hydrolase"/>
    <property type="match status" value="1"/>
</dbReference>
<dbReference type="InterPro" id="IPR023198">
    <property type="entry name" value="PGP-like_dom2"/>
</dbReference>
<name>A0A2P8DIS8_9ACTN</name>
<dbReference type="SFLD" id="SFLDS00003">
    <property type="entry name" value="Haloacid_Dehalogenase"/>
    <property type="match status" value="1"/>
</dbReference>
<accession>A0A2P8DIS8</accession>
<dbReference type="EMBL" id="PYGA01000009">
    <property type="protein sequence ID" value="PSK97133.1"/>
    <property type="molecule type" value="Genomic_DNA"/>
</dbReference>
<reference evidence="2 3" key="1">
    <citation type="submission" date="2018-03" db="EMBL/GenBank/DDBJ databases">
        <title>Genomic Encyclopedia of Archaeal and Bacterial Type Strains, Phase II (KMG-II): from individual species to whole genera.</title>
        <authorList>
            <person name="Goeker M."/>
        </authorList>
    </citation>
    <scope>NUCLEOTIDE SEQUENCE [LARGE SCALE GENOMIC DNA]</scope>
    <source>
        <strain evidence="2 3">DSM 45312</strain>
    </source>
</reference>
<dbReference type="SFLD" id="SFLDG01129">
    <property type="entry name" value="C1.5:_HAD__Beta-PGM__Phosphata"/>
    <property type="match status" value="1"/>
</dbReference>
<feature type="region of interest" description="Disordered" evidence="1">
    <location>
        <begin position="1"/>
        <end position="34"/>
    </location>
</feature>
<sequence length="247" mass="26658">MHHPDHSGRSGHSGQPDHPGPQPSGPGRDADEDGAAPRAALFDLDGTLINSEPRSLATWAKLLDAHNVPYDDERLHTFMGRRGRDVLAEQPDLFPGVSWDVLLAELGVYGSAPDLPEVELLPESVRFVRRLHAEGVPFGLVTSAGRDWAELALDRLGVRELFRDLVTAGDVTVGKPDPEGYLQGAEKLGFAPEHVVVFEDAPAGVEAGRRAGMRVVGITTTHARDTLGSADLVVDHLTEVDWPRIDA</sequence>
<dbReference type="InterPro" id="IPR006439">
    <property type="entry name" value="HAD-SF_hydro_IA"/>
</dbReference>
<dbReference type="PANTHER" id="PTHR43481">
    <property type="entry name" value="FRUCTOSE-1-PHOSPHATE PHOSPHATASE"/>
    <property type="match status" value="1"/>
</dbReference>
<organism evidence="2 3">
    <name type="scientific">Murinocardiopsis flavida</name>
    <dbReference type="NCBI Taxonomy" id="645275"/>
    <lineage>
        <taxon>Bacteria</taxon>
        <taxon>Bacillati</taxon>
        <taxon>Actinomycetota</taxon>
        <taxon>Actinomycetes</taxon>
        <taxon>Streptosporangiales</taxon>
        <taxon>Nocardiopsidaceae</taxon>
        <taxon>Murinocardiopsis</taxon>
    </lineage>
</organism>
<dbReference type="SUPFAM" id="SSF56784">
    <property type="entry name" value="HAD-like"/>
    <property type="match status" value="1"/>
</dbReference>
<dbReference type="Gene3D" id="3.40.50.1000">
    <property type="entry name" value="HAD superfamily/HAD-like"/>
    <property type="match status" value="1"/>
</dbReference>
<dbReference type="OrthoDB" id="9812856at2"/>
<evidence type="ECO:0000313" key="3">
    <source>
        <dbReference type="Proteomes" id="UP000240542"/>
    </source>
</evidence>
<dbReference type="GO" id="GO:0050308">
    <property type="term" value="F:sugar-phosphatase activity"/>
    <property type="evidence" value="ECO:0007669"/>
    <property type="project" value="TreeGrafter"/>
</dbReference>
<dbReference type="AlphaFoldDB" id="A0A2P8DIS8"/>
<comment type="caution">
    <text evidence="2">The sequence shown here is derived from an EMBL/GenBank/DDBJ whole genome shotgun (WGS) entry which is preliminary data.</text>
</comment>
<proteinExistence type="predicted"/>
<dbReference type="InterPro" id="IPR023214">
    <property type="entry name" value="HAD_sf"/>
</dbReference>
<dbReference type="InterPro" id="IPR036412">
    <property type="entry name" value="HAD-like_sf"/>
</dbReference>
<dbReference type="PANTHER" id="PTHR43481:SF4">
    <property type="entry name" value="GLYCEROL-1-PHOSPHATE PHOSPHOHYDROLASE 1-RELATED"/>
    <property type="match status" value="1"/>
</dbReference>
<gene>
    <name evidence="2" type="ORF">CLV63_109136</name>
</gene>
<dbReference type="Gene3D" id="1.10.150.240">
    <property type="entry name" value="Putative phosphatase, domain 2"/>
    <property type="match status" value="1"/>
</dbReference>